<dbReference type="GO" id="GO:0000981">
    <property type="term" value="F:DNA-binding transcription factor activity, RNA polymerase II-specific"/>
    <property type="evidence" value="ECO:0007669"/>
    <property type="project" value="TreeGrafter"/>
</dbReference>
<evidence type="ECO:0000313" key="12">
    <source>
        <dbReference type="EMBL" id="CAF2115893.1"/>
    </source>
</evidence>
<dbReference type="InterPro" id="IPR001356">
    <property type="entry name" value="HD"/>
</dbReference>
<dbReference type="InterPro" id="IPR050296">
    <property type="entry name" value="Antp_homeobox"/>
</dbReference>
<comment type="subcellular location">
    <subcellularLocation>
        <location evidence="1 5 6">Nucleus</location>
    </subcellularLocation>
</comment>
<dbReference type="EMBL" id="CAJNOV010002275">
    <property type="protein sequence ID" value="CAF1097586.1"/>
    <property type="molecule type" value="Genomic_DNA"/>
</dbReference>
<sequence>MNVDSSLSPTNKDSTLMDTSSNLNTIQPATSHDEQYQSTNDLFSAASNDATSSVNNMVSSLTISKSVTNSMVDYEYPSMRPEFNSECRCSRKNYTSYQLLELEKEFHCNKYLTRSRQIQVACRLELTERQIKIWFKCRRYRWVYGRCKSRNDSHVELESNATNRGQNHRS</sequence>
<dbReference type="GO" id="GO:0005634">
    <property type="term" value="C:nucleus"/>
    <property type="evidence" value="ECO:0007669"/>
    <property type="project" value="UniProtKB-SubCell"/>
</dbReference>
<organism evidence="12 14">
    <name type="scientific">Rotaria magnacalcarata</name>
    <dbReference type="NCBI Taxonomy" id="392030"/>
    <lineage>
        <taxon>Eukaryota</taxon>
        <taxon>Metazoa</taxon>
        <taxon>Spiralia</taxon>
        <taxon>Gnathifera</taxon>
        <taxon>Rotifera</taxon>
        <taxon>Eurotatoria</taxon>
        <taxon>Bdelloidea</taxon>
        <taxon>Philodinida</taxon>
        <taxon>Philodinidae</taxon>
        <taxon>Rotaria</taxon>
    </lineage>
</organism>
<keyword evidence="4 5" id="KW-0539">Nucleus</keyword>
<comment type="caution">
    <text evidence="12">The sequence shown here is derived from an EMBL/GenBank/DDBJ whole genome shotgun (WGS) entry which is preliminary data.</text>
</comment>
<dbReference type="CDD" id="cd00086">
    <property type="entry name" value="homeodomain"/>
    <property type="match status" value="1"/>
</dbReference>
<dbReference type="PROSITE" id="PS50071">
    <property type="entry name" value="HOMEOBOX_2"/>
    <property type="match status" value="1"/>
</dbReference>
<evidence type="ECO:0000259" key="8">
    <source>
        <dbReference type="PROSITE" id="PS50071"/>
    </source>
</evidence>
<dbReference type="PRINTS" id="PR00024">
    <property type="entry name" value="HOMEOBOX"/>
</dbReference>
<protein>
    <recommendedName>
        <fullName evidence="8">Homeobox domain-containing protein</fullName>
    </recommendedName>
</protein>
<feature type="DNA-binding region" description="Homeobox" evidence="5">
    <location>
        <begin position="87"/>
        <end position="146"/>
    </location>
</feature>
<accession>A0A816V5A0</accession>
<dbReference type="EMBL" id="CAJNRF010010004">
    <property type="protein sequence ID" value="CAF2115893.1"/>
    <property type="molecule type" value="Genomic_DNA"/>
</dbReference>
<dbReference type="Proteomes" id="UP000663824">
    <property type="component" value="Unassembled WGS sequence"/>
</dbReference>
<dbReference type="GO" id="GO:0000978">
    <property type="term" value="F:RNA polymerase II cis-regulatory region sequence-specific DNA binding"/>
    <property type="evidence" value="ECO:0007669"/>
    <property type="project" value="TreeGrafter"/>
</dbReference>
<gene>
    <name evidence="9" type="ORF">CJN711_LOCUS6992</name>
    <name evidence="10" type="ORF">KQP761_LOCUS12891</name>
    <name evidence="13" type="ORF">MBJ925_LOCUS35821</name>
    <name evidence="12" type="ORF">WKI299_LOCUS23191</name>
    <name evidence="11" type="ORF">XDN619_LOCUS13520</name>
</gene>
<dbReference type="Proteomes" id="UP000663855">
    <property type="component" value="Unassembled WGS sequence"/>
</dbReference>
<evidence type="ECO:0000313" key="9">
    <source>
        <dbReference type="EMBL" id="CAF1097586.1"/>
    </source>
</evidence>
<evidence type="ECO:0000256" key="7">
    <source>
        <dbReference type="SAM" id="MobiDB-lite"/>
    </source>
</evidence>
<dbReference type="SUPFAM" id="SSF46689">
    <property type="entry name" value="Homeodomain-like"/>
    <property type="match status" value="1"/>
</dbReference>
<proteinExistence type="predicted"/>
<keyword evidence="3 5" id="KW-0371">Homeobox</keyword>
<dbReference type="Proteomes" id="UP000663856">
    <property type="component" value="Unassembled WGS sequence"/>
</dbReference>
<dbReference type="SMART" id="SM00389">
    <property type="entry name" value="HOX"/>
    <property type="match status" value="1"/>
</dbReference>
<dbReference type="EMBL" id="CAJNOW010005911">
    <property type="protein sequence ID" value="CAF1467856.1"/>
    <property type="molecule type" value="Genomic_DNA"/>
</dbReference>
<feature type="region of interest" description="Disordered" evidence="7">
    <location>
        <begin position="1"/>
        <end position="22"/>
    </location>
</feature>
<name>A0A816V5A0_9BILA</name>
<dbReference type="PANTHER" id="PTHR45659">
    <property type="entry name" value="HOMEOBOX PROTEIN HOX"/>
    <property type="match status" value="1"/>
</dbReference>
<evidence type="ECO:0000313" key="10">
    <source>
        <dbReference type="EMBL" id="CAF1467856.1"/>
    </source>
</evidence>
<reference evidence="12" key="1">
    <citation type="submission" date="2021-02" db="EMBL/GenBank/DDBJ databases">
        <authorList>
            <person name="Nowell W R."/>
        </authorList>
    </citation>
    <scope>NUCLEOTIDE SEQUENCE</scope>
</reference>
<dbReference type="InterPro" id="IPR020479">
    <property type="entry name" value="HD_metazoa"/>
</dbReference>
<evidence type="ECO:0000256" key="4">
    <source>
        <dbReference type="ARBA" id="ARBA00023242"/>
    </source>
</evidence>
<evidence type="ECO:0000256" key="3">
    <source>
        <dbReference type="ARBA" id="ARBA00023155"/>
    </source>
</evidence>
<dbReference type="Proteomes" id="UP000663834">
    <property type="component" value="Unassembled WGS sequence"/>
</dbReference>
<evidence type="ECO:0000256" key="2">
    <source>
        <dbReference type="ARBA" id="ARBA00023125"/>
    </source>
</evidence>
<evidence type="ECO:0000313" key="13">
    <source>
        <dbReference type="EMBL" id="CAF2209878.1"/>
    </source>
</evidence>
<dbReference type="Proteomes" id="UP000663887">
    <property type="component" value="Unassembled WGS sequence"/>
</dbReference>
<evidence type="ECO:0000313" key="11">
    <source>
        <dbReference type="EMBL" id="CAF2075511.1"/>
    </source>
</evidence>
<dbReference type="GO" id="GO:0009952">
    <property type="term" value="P:anterior/posterior pattern specification"/>
    <property type="evidence" value="ECO:0007669"/>
    <property type="project" value="TreeGrafter"/>
</dbReference>
<evidence type="ECO:0000256" key="1">
    <source>
        <dbReference type="ARBA" id="ARBA00004123"/>
    </source>
</evidence>
<dbReference type="OrthoDB" id="6159439at2759"/>
<evidence type="ECO:0000313" key="14">
    <source>
        <dbReference type="Proteomes" id="UP000663856"/>
    </source>
</evidence>
<keyword evidence="2 5" id="KW-0238">DNA-binding</keyword>
<evidence type="ECO:0000256" key="6">
    <source>
        <dbReference type="RuleBase" id="RU000682"/>
    </source>
</evidence>
<dbReference type="PANTHER" id="PTHR45659:SF4">
    <property type="entry name" value="HOMEOBOX PROTEIN ABDOMINAL-A"/>
    <property type="match status" value="1"/>
</dbReference>
<dbReference type="Pfam" id="PF00046">
    <property type="entry name" value="Homeodomain"/>
    <property type="match status" value="1"/>
</dbReference>
<dbReference type="EMBL" id="CAJNRG010005338">
    <property type="protein sequence ID" value="CAF2075511.1"/>
    <property type="molecule type" value="Genomic_DNA"/>
</dbReference>
<evidence type="ECO:0000256" key="5">
    <source>
        <dbReference type="PROSITE-ProRule" id="PRU00108"/>
    </source>
</evidence>
<dbReference type="Gene3D" id="1.10.10.60">
    <property type="entry name" value="Homeodomain-like"/>
    <property type="match status" value="1"/>
</dbReference>
<dbReference type="AlphaFoldDB" id="A0A816V5A0"/>
<dbReference type="InterPro" id="IPR009057">
    <property type="entry name" value="Homeodomain-like_sf"/>
</dbReference>
<dbReference type="EMBL" id="CAJNRE010019792">
    <property type="protein sequence ID" value="CAF2209878.1"/>
    <property type="molecule type" value="Genomic_DNA"/>
</dbReference>
<feature type="domain" description="Homeobox" evidence="8">
    <location>
        <begin position="85"/>
        <end position="145"/>
    </location>
</feature>